<dbReference type="PANTHER" id="PTHR36020:SF1">
    <property type="entry name" value="TRANSMEMBRANE PROTEIN"/>
    <property type="match status" value="1"/>
</dbReference>
<protein>
    <recommendedName>
        <fullName evidence="3">Transmembrane protein</fullName>
    </recommendedName>
</protein>
<accession>A0ABD3SVK0</accession>
<sequence>MGTVVEYVQNIWPFSAFMYNDLRESDRIVRKLQIPESTKHFVYAIYDPESQAVIYVLSVQNLSERSVLDAQCLIREIKPDAVVVQVGPLNNSDISGLLKCGTELTENGHSSVPTSSFEVLKKCFIHKMNKEKYEDVAGSLVLREIFGVSFNEHFLASKKAAKEVGSSFLMLESPFVKCSTSGDMCDLDTESGMVDLGSGFLSVFGLQLSNLVPGKTTNSMVSLDKRAFSVTDEIHSRMVKSLSSYLVRLNPVSKVEQEYIQPVVDYEAPQFANSVYPLLTDLHNIFVDIPSMGTALACAQKMLSDVNKGEAVDSRLLSEVYAFQIAVEGLRIALNNAGRLSMNKIRNKVSSKCEFSELPVEDKSHAILARALRSQTKKYRSIVAVVDASGLSGLRKHWNTIIPSEIENMVEQVVTNFGYDGEFPINCNKERLLADKPMVAVGAGATAIIGASSLSKVIPASTFIKIATFHVPTSLKLMLTQTHKAFLFAFSKVLGPTKMAAQGMASSTLKSSAMKAAASAEKIRVVAHSVIASAEKTSLSATRTAFYEIMRKHRVRPIGILPWATFGCSIATCAGLLVCGDGIECAAESFPVAPSIASLGRGIENLHKASQVIKEAESSRIQKSIESLLYKFKNIKIQ</sequence>
<organism evidence="1 2">
    <name type="scientific">Penstemon smallii</name>
    <dbReference type="NCBI Taxonomy" id="265156"/>
    <lineage>
        <taxon>Eukaryota</taxon>
        <taxon>Viridiplantae</taxon>
        <taxon>Streptophyta</taxon>
        <taxon>Embryophyta</taxon>
        <taxon>Tracheophyta</taxon>
        <taxon>Spermatophyta</taxon>
        <taxon>Magnoliopsida</taxon>
        <taxon>eudicotyledons</taxon>
        <taxon>Gunneridae</taxon>
        <taxon>Pentapetalae</taxon>
        <taxon>asterids</taxon>
        <taxon>lamiids</taxon>
        <taxon>Lamiales</taxon>
        <taxon>Plantaginaceae</taxon>
        <taxon>Cheloneae</taxon>
        <taxon>Penstemon</taxon>
    </lineage>
</organism>
<keyword evidence="2" id="KW-1185">Reference proteome</keyword>
<evidence type="ECO:0000313" key="2">
    <source>
        <dbReference type="Proteomes" id="UP001634393"/>
    </source>
</evidence>
<proteinExistence type="predicted"/>
<gene>
    <name evidence="1" type="ORF">ACJIZ3_017452</name>
</gene>
<dbReference type="PANTHER" id="PTHR36020">
    <property type="entry name" value="TRANSMEMBRANE PROTEIN"/>
    <property type="match status" value="1"/>
</dbReference>
<evidence type="ECO:0000313" key="1">
    <source>
        <dbReference type="EMBL" id="KAL3828650.1"/>
    </source>
</evidence>
<name>A0ABD3SVK0_9LAMI</name>
<comment type="caution">
    <text evidence="1">The sequence shown here is derived from an EMBL/GenBank/DDBJ whole genome shotgun (WGS) entry which is preliminary data.</text>
</comment>
<dbReference type="EMBL" id="JBJXBP010000005">
    <property type="protein sequence ID" value="KAL3828650.1"/>
    <property type="molecule type" value="Genomic_DNA"/>
</dbReference>
<reference evidence="1 2" key="1">
    <citation type="submission" date="2024-12" db="EMBL/GenBank/DDBJ databases">
        <title>The unique morphological basis and parallel evolutionary history of personate flowers in Penstemon.</title>
        <authorList>
            <person name="Depatie T.H."/>
            <person name="Wessinger C.A."/>
        </authorList>
    </citation>
    <scope>NUCLEOTIDE SEQUENCE [LARGE SCALE GENOMIC DNA]</scope>
    <source>
        <strain evidence="1">WTNN_2</strain>
        <tissue evidence="1">Leaf</tissue>
    </source>
</reference>
<dbReference type="AlphaFoldDB" id="A0ABD3SVK0"/>
<evidence type="ECO:0008006" key="3">
    <source>
        <dbReference type="Google" id="ProtNLM"/>
    </source>
</evidence>
<dbReference type="Proteomes" id="UP001634393">
    <property type="component" value="Unassembled WGS sequence"/>
</dbReference>